<comment type="similarity">
    <text evidence="2">Belongs to the major facilitator superfamily.</text>
</comment>
<feature type="transmembrane region" description="Helical" evidence="9">
    <location>
        <begin position="47"/>
        <end position="65"/>
    </location>
</feature>
<feature type="transmembrane region" description="Helical" evidence="9">
    <location>
        <begin position="338"/>
        <end position="362"/>
    </location>
</feature>
<evidence type="ECO:0000256" key="5">
    <source>
        <dbReference type="ARBA" id="ARBA00022692"/>
    </source>
</evidence>
<dbReference type="EMBL" id="JACHMH010000001">
    <property type="protein sequence ID" value="MBB4674007.1"/>
    <property type="molecule type" value="Genomic_DNA"/>
</dbReference>
<evidence type="ECO:0000313" key="12">
    <source>
        <dbReference type="Proteomes" id="UP000533598"/>
    </source>
</evidence>
<dbReference type="PROSITE" id="PS50850">
    <property type="entry name" value="MFS"/>
    <property type="match status" value="1"/>
</dbReference>
<reference evidence="11 12" key="1">
    <citation type="submission" date="2020-08" db="EMBL/GenBank/DDBJ databases">
        <title>Sequencing the genomes of 1000 actinobacteria strains.</title>
        <authorList>
            <person name="Klenk H.-P."/>
        </authorList>
    </citation>
    <scope>NUCLEOTIDE SEQUENCE [LARGE SCALE GENOMIC DNA]</scope>
    <source>
        <strain evidence="11 12">DSM 44230</strain>
    </source>
</reference>
<dbReference type="InterPro" id="IPR020846">
    <property type="entry name" value="MFS_dom"/>
</dbReference>
<comment type="subcellular location">
    <subcellularLocation>
        <location evidence="1">Cell membrane</location>
        <topology evidence="1">Multi-pass membrane protein</topology>
    </subcellularLocation>
</comment>
<organism evidence="11 12">
    <name type="scientific">Crossiella cryophila</name>
    <dbReference type="NCBI Taxonomy" id="43355"/>
    <lineage>
        <taxon>Bacteria</taxon>
        <taxon>Bacillati</taxon>
        <taxon>Actinomycetota</taxon>
        <taxon>Actinomycetes</taxon>
        <taxon>Pseudonocardiales</taxon>
        <taxon>Pseudonocardiaceae</taxon>
        <taxon>Crossiella</taxon>
    </lineage>
</organism>
<dbReference type="SUPFAM" id="SSF103473">
    <property type="entry name" value="MFS general substrate transporter"/>
    <property type="match status" value="1"/>
</dbReference>
<dbReference type="PANTHER" id="PTHR43271:SF1">
    <property type="entry name" value="INNER MEMBRANE TRANSPORT PROTEIN YNFM"/>
    <property type="match status" value="1"/>
</dbReference>
<feature type="transmembrane region" description="Helical" evidence="9">
    <location>
        <begin position="77"/>
        <end position="96"/>
    </location>
</feature>
<dbReference type="GO" id="GO:0022857">
    <property type="term" value="F:transmembrane transporter activity"/>
    <property type="evidence" value="ECO:0007669"/>
    <property type="project" value="InterPro"/>
</dbReference>
<feature type="transmembrane region" description="Helical" evidence="9">
    <location>
        <begin position="301"/>
        <end position="326"/>
    </location>
</feature>
<evidence type="ECO:0000256" key="6">
    <source>
        <dbReference type="ARBA" id="ARBA00022989"/>
    </source>
</evidence>
<keyword evidence="5 9" id="KW-0812">Transmembrane</keyword>
<dbReference type="PANTHER" id="PTHR43271">
    <property type="entry name" value="BLL2771 PROTEIN"/>
    <property type="match status" value="1"/>
</dbReference>
<dbReference type="AlphaFoldDB" id="A0A7W7C3R1"/>
<dbReference type="InterPro" id="IPR036259">
    <property type="entry name" value="MFS_trans_sf"/>
</dbReference>
<dbReference type="Proteomes" id="UP000533598">
    <property type="component" value="Unassembled WGS sequence"/>
</dbReference>
<dbReference type="PROSITE" id="PS00216">
    <property type="entry name" value="SUGAR_TRANSPORT_1"/>
    <property type="match status" value="1"/>
</dbReference>
<evidence type="ECO:0000256" key="3">
    <source>
        <dbReference type="ARBA" id="ARBA00022448"/>
    </source>
</evidence>
<protein>
    <submittedName>
        <fullName evidence="11">YNFM family putative membrane transporter</fullName>
    </submittedName>
</protein>
<evidence type="ECO:0000256" key="2">
    <source>
        <dbReference type="ARBA" id="ARBA00008335"/>
    </source>
</evidence>
<feature type="transmembrane region" description="Helical" evidence="9">
    <location>
        <begin position="277"/>
        <end position="295"/>
    </location>
</feature>
<proteinExistence type="inferred from homology"/>
<keyword evidence="7 9" id="KW-0472">Membrane</keyword>
<accession>A0A7W7C3R1</accession>
<feature type="transmembrane region" description="Helical" evidence="9">
    <location>
        <begin position="212"/>
        <end position="233"/>
    </location>
</feature>
<evidence type="ECO:0000313" key="11">
    <source>
        <dbReference type="EMBL" id="MBB4674007.1"/>
    </source>
</evidence>
<keyword evidence="12" id="KW-1185">Reference proteome</keyword>
<gene>
    <name evidence="11" type="ORF">HNR67_000125</name>
</gene>
<dbReference type="Gene3D" id="1.20.1250.20">
    <property type="entry name" value="MFS general substrate transporter like domains"/>
    <property type="match status" value="1"/>
</dbReference>
<feature type="region of interest" description="Disordered" evidence="8">
    <location>
        <begin position="431"/>
        <end position="451"/>
    </location>
</feature>
<evidence type="ECO:0000256" key="8">
    <source>
        <dbReference type="SAM" id="MobiDB-lite"/>
    </source>
</evidence>
<keyword evidence="3" id="KW-0813">Transport</keyword>
<evidence type="ECO:0000256" key="1">
    <source>
        <dbReference type="ARBA" id="ARBA00004651"/>
    </source>
</evidence>
<feature type="transmembrane region" description="Helical" evidence="9">
    <location>
        <begin position="368"/>
        <end position="389"/>
    </location>
</feature>
<comment type="caution">
    <text evidence="11">The sequence shown here is derived from an EMBL/GenBank/DDBJ whole genome shotgun (WGS) entry which is preliminary data.</text>
</comment>
<feature type="transmembrane region" description="Helical" evidence="9">
    <location>
        <begin position="245"/>
        <end position="265"/>
    </location>
</feature>
<dbReference type="GO" id="GO:0005886">
    <property type="term" value="C:plasma membrane"/>
    <property type="evidence" value="ECO:0007669"/>
    <property type="project" value="UniProtKB-SubCell"/>
</dbReference>
<feature type="transmembrane region" description="Helical" evidence="9">
    <location>
        <begin position="169"/>
        <end position="186"/>
    </location>
</feature>
<feature type="domain" description="Major facilitator superfamily (MFS) profile" evidence="10">
    <location>
        <begin position="7"/>
        <end position="396"/>
    </location>
</feature>
<dbReference type="Pfam" id="PF07690">
    <property type="entry name" value="MFS_1"/>
    <property type="match status" value="1"/>
</dbReference>
<evidence type="ECO:0000256" key="7">
    <source>
        <dbReference type="ARBA" id="ARBA00023136"/>
    </source>
</evidence>
<keyword evidence="4" id="KW-1003">Cell membrane</keyword>
<dbReference type="InterPro" id="IPR011701">
    <property type="entry name" value="MFS"/>
</dbReference>
<dbReference type="CDD" id="cd17324">
    <property type="entry name" value="MFS_NepI_like"/>
    <property type="match status" value="1"/>
</dbReference>
<evidence type="ECO:0000256" key="4">
    <source>
        <dbReference type="ARBA" id="ARBA00022475"/>
    </source>
</evidence>
<dbReference type="RefSeq" id="WP_185000054.1">
    <property type="nucleotide sequence ID" value="NZ_BAAAUI010000013.1"/>
</dbReference>
<dbReference type="InterPro" id="IPR005829">
    <property type="entry name" value="Sugar_transporter_CS"/>
</dbReference>
<sequence>MTSERWRQARLTLGVAAGGFTVFALLYAPQSVLPVLATGFRLTEAEAALSVTLATLALAVGVLPLAMLSEAVGRRPVMIGALVTAVAIGLLCPLAGDFGTLLILRAAQGLAVAGLPAVAMAYLAEEIEPGRVGAAMGRYVGANSLGGLSGRLISGLATGWGGWQSGLTAAAALATVSGLCAILLMPRSRAGRPGLRLPAVLGGVRTALRDPVLFGPYAVAMLMTGVFVAVHNVVTFRLTDAPFSLAPAVVSLVFLCYAAGSGGSALAGKLADRRGRLPVLLCAIGFVLTGLLLTLPDNLPLIVVGLTVFTGGFFAVHAVASGWVGARAPAAARGQASAIYLLFYYLGSSVGGTLGGLVYAPFGWSGVVIMSCCWVLAAGGAAVAAGLAWRSDRGVRLAQKSRDRVIAGLAAEKLNEPRLGRVTVPVDSDTVTEGTLAGTSTTSAVGKTSPP</sequence>
<evidence type="ECO:0000259" key="10">
    <source>
        <dbReference type="PROSITE" id="PS50850"/>
    </source>
</evidence>
<keyword evidence="6 9" id="KW-1133">Transmembrane helix</keyword>
<name>A0A7W7C3R1_9PSEU</name>
<evidence type="ECO:0000256" key="9">
    <source>
        <dbReference type="SAM" id="Phobius"/>
    </source>
</evidence>